<evidence type="ECO:0000313" key="1">
    <source>
        <dbReference type="EMBL" id="KUG26140.1"/>
    </source>
</evidence>
<dbReference type="Gene3D" id="2.40.160.50">
    <property type="entry name" value="membrane protein fhac: a member of the omp85/tpsb transporter family"/>
    <property type="match status" value="1"/>
</dbReference>
<organism evidence="1">
    <name type="scientific">hydrocarbon metagenome</name>
    <dbReference type="NCBI Taxonomy" id="938273"/>
    <lineage>
        <taxon>unclassified sequences</taxon>
        <taxon>metagenomes</taxon>
        <taxon>ecological metagenomes</taxon>
    </lineage>
</organism>
<sequence>MFSERLDDEGNYLMNKYKVDFSPDLIYANAGYSTLYGVLGTTVLSFSDVLGNHRIIGITSLQIDLKNSDYGLAYYYLPKRINYGIEGFHTARFVYLSRPGGADLFRFRNFGGVLSASYPLSRFYRVDGSLGVFSTSSENLDDFTEPSKNRTFIIPSFSFIHDNVLYGYTSPIEGTRYKLTLFGNPGFTDAQRSFYSILWDYRTYLRFWFDNHFAIRLSGGYSAGANPQRFFIGGTDNWINRKFATGEVPIEDPEDFAFFTPGLPLRGFDYAEQIGTKYSLLNLELRMPLIRYLLTGPLPLFFQNILGTAFIDVGSAWNDNDKLQLFTKNEAGNTVTKDLLIGTGVGFRMYFIFLWRMDIAWSYNVDSFSSPRYYFSIGVDF</sequence>
<accession>A0A0W8FZ74</accession>
<dbReference type="EMBL" id="LNQE01000526">
    <property type="protein sequence ID" value="KUG26140.1"/>
    <property type="molecule type" value="Genomic_DNA"/>
</dbReference>
<comment type="caution">
    <text evidence="1">The sequence shown here is derived from an EMBL/GenBank/DDBJ whole genome shotgun (WGS) entry which is preliminary data.</text>
</comment>
<dbReference type="AlphaFoldDB" id="A0A0W8FZ74"/>
<protein>
    <submittedName>
        <fullName evidence="1">Protein tolb</fullName>
    </submittedName>
</protein>
<proteinExistence type="predicted"/>
<name>A0A0W8FZ74_9ZZZZ</name>
<gene>
    <name evidence="1" type="ORF">ASZ90_004022</name>
</gene>
<reference evidence="1" key="1">
    <citation type="journal article" date="2015" name="Proc. Natl. Acad. Sci. U.S.A.">
        <title>Networks of energetic and metabolic interactions define dynamics in microbial communities.</title>
        <authorList>
            <person name="Embree M."/>
            <person name="Liu J.K."/>
            <person name="Al-Bassam M.M."/>
            <person name="Zengler K."/>
        </authorList>
    </citation>
    <scope>NUCLEOTIDE SEQUENCE</scope>
</reference>